<gene>
    <name evidence="2" type="ORF">E6K72_08255</name>
</gene>
<evidence type="ECO:0000256" key="1">
    <source>
        <dbReference type="SAM" id="MobiDB-lite"/>
    </source>
</evidence>
<dbReference type="Pfam" id="PF11028">
    <property type="entry name" value="TMEM260-like"/>
    <property type="match status" value="1"/>
</dbReference>
<feature type="region of interest" description="Disordered" evidence="1">
    <location>
        <begin position="16"/>
        <end position="36"/>
    </location>
</feature>
<dbReference type="InterPro" id="IPR021280">
    <property type="entry name" value="TMEM260-like"/>
</dbReference>
<comment type="caution">
    <text evidence="2">The sequence shown here is derived from an EMBL/GenBank/DDBJ whole genome shotgun (WGS) entry which is preliminary data.</text>
</comment>
<sequence>MRRAVRWLEARSVPEGTSSRVQRGTRRIPAPLGSPANPLGGAGSPWASAALGAAFFAIYLLLAPAVPGDKDSGEFTLVLATNGVAHPTGYPLFTIFGHGFVRIAHALGASWAYAANAWSAPTRWARRGHTRRTPGAPWAGAWRWPSSTPSPSAWRASRASGRRSRGSSPPRCSSGSTRCGPLRPRWPRSTAGTWHGRSARASPSPASSASSPRRMLQ</sequence>
<feature type="compositionally biased region" description="Low complexity" evidence="1">
    <location>
        <begin position="166"/>
        <end position="179"/>
    </location>
</feature>
<feature type="compositionally biased region" description="Low complexity" evidence="1">
    <location>
        <begin position="199"/>
        <end position="217"/>
    </location>
</feature>
<reference evidence="2 3" key="1">
    <citation type="journal article" date="2019" name="Nat. Microbiol.">
        <title>Mediterranean grassland soil C-N compound turnover is dependent on rainfall and depth, and is mediated by genomically divergent microorganisms.</title>
        <authorList>
            <person name="Diamond S."/>
            <person name="Andeer P.F."/>
            <person name="Li Z."/>
            <person name="Crits-Christoph A."/>
            <person name="Burstein D."/>
            <person name="Anantharaman K."/>
            <person name="Lane K.R."/>
            <person name="Thomas B.C."/>
            <person name="Pan C."/>
            <person name="Northen T.R."/>
            <person name="Banfield J.F."/>
        </authorList>
    </citation>
    <scope>NUCLEOTIDE SEQUENCE [LARGE SCALE GENOMIC DNA]</scope>
    <source>
        <strain evidence="2">WS_2</strain>
    </source>
</reference>
<organism evidence="2 3">
    <name type="scientific">Eiseniibacteriota bacterium</name>
    <dbReference type="NCBI Taxonomy" id="2212470"/>
    <lineage>
        <taxon>Bacteria</taxon>
        <taxon>Candidatus Eiseniibacteriota</taxon>
    </lineage>
</organism>
<evidence type="ECO:0000313" key="3">
    <source>
        <dbReference type="Proteomes" id="UP000317716"/>
    </source>
</evidence>
<protein>
    <submittedName>
        <fullName evidence="2">DUF2723 domain-containing protein</fullName>
    </submittedName>
</protein>
<dbReference type="AlphaFoldDB" id="A0A538SQN3"/>
<dbReference type="Proteomes" id="UP000317716">
    <property type="component" value="Unassembled WGS sequence"/>
</dbReference>
<feature type="region of interest" description="Disordered" evidence="1">
    <location>
        <begin position="128"/>
        <end position="217"/>
    </location>
</feature>
<name>A0A538SQN3_UNCEI</name>
<dbReference type="EMBL" id="VBOS01000293">
    <property type="protein sequence ID" value="TMQ53662.1"/>
    <property type="molecule type" value="Genomic_DNA"/>
</dbReference>
<accession>A0A538SQN3</accession>
<evidence type="ECO:0000313" key="2">
    <source>
        <dbReference type="EMBL" id="TMQ53662.1"/>
    </source>
</evidence>
<proteinExistence type="predicted"/>
<feature type="compositionally biased region" description="Low complexity" evidence="1">
    <location>
        <begin position="142"/>
        <end position="159"/>
    </location>
</feature>